<sequence length="402" mass="43905">MPDILLELKNIKKSFTPGEDVLDDICLTVARGEFVTLLGSSGCGKTTTLRIIAGLEQTDSGSVWINGQDVTKLPPDKRDVNTVFQNYALFPHMNVAENIGYGLKLRKVPRGEIKKKVAQMLELVQLEGYEKRKPSELSGGQKQRVAIARALVNNPKVLLLDEPLGALDLQLRRAMQIELKHLQKKLGITFIYITHDQEEAINMSDRIAVMKDGRIEQIGTPDEIYNHPKTSYVATFVGNANILHGVAESIQGENAIVKIGNDRVIVKLETSQQDTGDTRAKQYLAAGEKVTLAVRSENILLQETAVIGDTGTDHRDTVDISVSGGGLDAHNKNSVSGLQATVTEKNFAGGQLRVTLKLSDGTQLIASRYGIDASVAEGQTVRCSFLPTDAVLVDREDIHEEA</sequence>
<evidence type="ECO:0000256" key="2">
    <source>
        <dbReference type="ARBA" id="ARBA00022475"/>
    </source>
</evidence>
<gene>
    <name evidence="9" type="primary">potA_2</name>
    <name evidence="7" type="synonym">potA</name>
    <name evidence="9" type="ORF">ERS852523_01930</name>
</gene>
<dbReference type="Proteomes" id="UP000095712">
    <property type="component" value="Unassembled WGS sequence"/>
</dbReference>
<dbReference type="Pfam" id="PF00005">
    <property type="entry name" value="ABC_tran"/>
    <property type="match status" value="1"/>
</dbReference>
<keyword evidence="9" id="KW-0378">Hydrolase</keyword>
<dbReference type="OrthoDB" id="9802264at2"/>
<dbReference type="PANTHER" id="PTHR42781:SF4">
    <property type="entry name" value="SPERMIDINE_PUTRESCINE IMPORT ATP-BINDING PROTEIN POTA"/>
    <property type="match status" value="1"/>
</dbReference>
<dbReference type="SUPFAM" id="SSF50331">
    <property type="entry name" value="MOP-like"/>
    <property type="match status" value="1"/>
</dbReference>
<dbReference type="InterPro" id="IPR050093">
    <property type="entry name" value="ABC_SmlMolc_Importer"/>
</dbReference>
<dbReference type="InterPro" id="IPR005893">
    <property type="entry name" value="PotA-like"/>
</dbReference>
<evidence type="ECO:0000256" key="7">
    <source>
        <dbReference type="RuleBase" id="RU364083"/>
    </source>
</evidence>
<keyword evidence="2 7" id="KW-1003">Cell membrane</keyword>
<accession>A0A174P365</accession>
<dbReference type="InterPro" id="IPR003593">
    <property type="entry name" value="AAA+_ATPase"/>
</dbReference>
<evidence type="ECO:0000256" key="5">
    <source>
        <dbReference type="ARBA" id="ARBA00022967"/>
    </source>
</evidence>
<organism evidence="9 10">
    <name type="scientific">Blautia wexlerae</name>
    <dbReference type="NCBI Taxonomy" id="418240"/>
    <lineage>
        <taxon>Bacteria</taxon>
        <taxon>Bacillati</taxon>
        <taxon>Bacillota</taxon>
        <taxon>Clostridia</taxon>
        <taxon>Lachnospirales</taxon>
        <taxon>Lachnospiraceae</taxon>
        <taxon>Blautia</taxon>
    </lineage>
</organism>
<dbReference type="GO" id="GO:0016887">
    <property type="term" value="F:ATP hydrolysis activity"/>
    <property type="evidence" value="ECO:0007669"/>
    <property type="project" value="InterPro"/>
</dbReference>
<dbReference type="PROSITE" id="PS50893">
    <property type="entry name" value="ABC_TRANSPORTER_2"/>
    <property type="match status" value="1"/>
</dbReference>
<dbReference type="InterPro" id="IPR003439">
    <property type="entry name" value="ABC_transporter-like_ATP-bd"/>
</dbReference>
<dbReference type="NCBIfam" id="TIGR01187">
    <property type="entry name" value="potA"/>
    <property type="match status" value="1"/>
</dbReference>
<evidence type="ECO:0000256" key="1">
    <source>
        <dbReference type="ARBA" id="ARBA00022448"/>
    </source>
</evidence>
<dbReference type="RefSeq" id="WP_055151269.1">
    <property type="nucleotide sequence ID" value="NZ_CZAW01000018.1"/>
</dbReference>
<dbReference type="InterPro" id="IPR027417">
    <property type="entry name" value="P-loop_NTPase"/>
</dbReference>
<dbReference type="EMBL" id="CZAW01000018">
    <property type="protein sequence ID" value="CUP53477.1"/>
    <property type="molecule type" value="Genomic_DNA"/>
</dbReference>
<comment type="catalytic activity">
    <reaction evidence="7">
        <text>ATP + H2O + polyamine-[polyamine-binding protein]Side 1 = ADP + phosphate + polyamineSide 2 + [polyamine-binding protein]Side 1.</text>
        <dbReference type="EC" id="7.6.2.11"/>
    </reaction>
</comment>
<dbReference type="Pfam" id="PF08402">
    <property type="entry name" value="TOBE_2"/>
    <property type="match status" value="1"/>
</dbReference>
<proteinExistence type="inferred from homology"/>
<dbReference type="FunFam" id="3.40.50.300:FF:000133">
    <property type="entry name" value="Spermidine/putrescine import ATP-binding protein PotA"/>
    <property type="match status" value="1"/>
</dbReference>
<keyword evidence="1 7" id="KW-0813">Transport</keyword>
<feature type="domain" description="ABC transporter" evidence="8">
    <location>
        <begin position="6"/>
        <end position="237"/>
    </location>
</feature>
<dbReference type="SMART" id="SM00382">
    <property type="entry name" value="AAA"/>
    <property type="match status" value="1"/>
</dbReference>
<evidence type="ECO:0000256" key="3">
    <source>
        <dbReference type="ARBA" id="ARBA00022741"/>
    </source>
</evidence>
<dbReference type="PANTHER" id="PTHR42781">
    <property type="entry name" value="SPERMIDINE/PUTRESCINE IMPORT ATP-BINDING PROTEIN POTA"/>
    <property type="match status" value="1"/>
</dbReference>
<comment type="function">
    <text evidence="7">Part of the ABC transporter complex PotABCD involved in spermidine/putrescine import. Responsible for energy coupling to the transport system.</text>
</comment>
<keyword evidence="5 7" id="KW-1278">Translocase</keyword>
<evidence type="ECO:0000256" key="6">
    <source>
        <dbReference type="ARBA" id="ARBA00023136"/>
    </source>
</evidence>
<dbReference type="Gene3D" id="2.40.50.100">
    <property type="match status" value="1"/>
</dbReference>
<keyword evidence="6 7" id="KW-0472">Membrane</keyword>
<dbReference type="InterPro" id="IPR017871">
    <property type="entry name" value="ABC_transporter-like_CS"/>
</dbReference>
<evidence type="ECO:0000259" key="8">
    <source>
        <dbReference type="PROSITE" id="PS50893"/>
    </source>
</evidence>
<evidence type="ECO:0000313" key="9">
    <source>
        <dbReference type="EMBL" id="CUP53477.1"/>
    </source>
</evidence>
<dbReference type="InterPro" id="IPR017879">
    <property type="entry name" value="PotA_ATP-bd"/>
</dbReference>
<dbReference type="InterPro" id="IPR013611">
    <property type="entry name" value="Transp-assoc_OB_typ2"/>
</dbReference>
<dbReference type="GO" id="GO:0043190">
    <property type="term" value="C:ATP-binding cassette (ABC) transporter complex"/>
    <property type="evidence" value="ECO:0007669"/>
    <property type="project" value="InterPro"/>
</dbReference>
<protein>
    <recommendedName>
        <fullName evidence="7">Spermidine/putrescine import ATP-binding protein PotA</fullName>
        <ecNumber evidence="7">7.6.2.11</ecNumber>
    </recommendedName>
</protein>
<dbReference type="GO" id="GO:0005524">
    <property type="term" value="F:ATP binding"/>
    <property type="evidence" value="ECO:0007669"/>
    <property type="project" value="UniProtKB-KW"/>
</dbReference>
<dbReference type="AlphaFoldDB" id="A0A174P365"/>
<dbReference type="InterPro" id="IPR008995">
    <property type="entry name" value="Mo/tungstate-bd_C_term_dom"/>
</dbReference>
<dbReference type="CDD" id="cd03300">
    <property type="entry name" value="ABC_PotA_N"/>
    <property type="match status" value="1"/>
</dbReference>
<dbReference type="Gene3D" id="3.40.50.300">
    <property type="entry name" value="P-loop containing nucleotide triphosphate hydrolases"/>
    <property type="match status" value="1"/>
</dbReference>
<evidence type="ECO:0000313" key="10">
    <source>
        <dbReference type="Proteomes" id="UP000095712"/>
    </source>
</evidence>
<name>A0A174P365_9FIRM</name>
<keyword evidence="4 7" id="KW-0067">ATP-binding</keyword>
<evidence type="ECO:0000256" key="4">
    <source>
        <dbReference type="ARBA" id="ARBA00022840"/>
    </source>
</evidence>
<comment type="similarity">
    <text evidence="7">Belongs to the ABC transporter superfamily. Spermidine/putrescine importer (TC 3.A.1.11.1) family.</text>
</comment>
<dbReference type="PROSITE" id="PS00211">
    <property type="entry name" value="ABC_TRANSPORTER_1"/>
    <property type="match status" value="1"/>
</dbReference>
<dbReference type="EC" id="7.6.2.11" evidence="7"/>
<keyword evidence="3 7" id="KW-0547">Nucleotide-binding</keyword>
<reference evidence="9 10" key="1">
    <citation type="submission" date="2015-09" db="EMBL/GenBank/DDBJ databases">
        <authorList>
            <consortium name="Pathogen Informatics"/>
        </authorList>
    </citation>
    <scope>NUCLEOTIDE SEQUENCE [LARGE SCALE GENOMIC DNA]</scope>
    <source>
        <strain evidence="9 10">2789STDY5834911</strain>
    </source>
</reference>
<comment type="subunit">
    <text evidence="7">The complex is composed of two ATP-binding proteins (PotA), two transmembrane proteins (PotB and PotC) and a solute-binding protein (PotD).</text>
</comment>
<dbReference type="GO" id="GO:0015594">
    <property type="term" value="F:ABC-type putrescine transporter activity"/>
    <property type="evidence" value="ECO:0007669"/>
    <property type="project" value="InterPro"/>
</dbReference>
<dbReference type="SUPFAM" id="SSF52540">
    <property type="entry name" value="P-loop containing nucleoside triphosphate hydrolases"/>
    <property type="match status" value="1"/>
</dbReference>